<dbReference type="GO" id="GO:0046872">
    <property type="term" value="F:metal ion binding"/>
    <property type="evidence" value="ECO:0007669"/>
    <property type="project" value="UniProtKB-KW"/>
</dbReference>
<dbReference type="Gene3D" id="3.40.30.10">
    <property type="entry name" value="Glutaredoxin"/>
    <property type="match status" value="1"/>
</dbReference>
<feature type="binding site" evidence="7">
    <location>
        <position position="86"/>
    </location>
    <ligand>
        <name>[2Fe-2S] cluster</name>
        <dbReference type="ChEBI" id="CHEBI:190135"/>
    </ligand>
</feature>
<name>A0A931AQ50_9FIRM</name>
<keyword evidence="4 7" id="KW-0408">Iron</keyword>
<evidence type="ECO:0000256" key="1">
    <source>
        <dbReference type="ARBA" id="ARBA00010643"/>
    </source>
</evidence>
<dbReference type="PIRSF" id="PIRSF000216">
    <property type="entry name" value="NADH_DH_24kDa"/>
    <property type="match status" value="1"/>
</dbReference>
<gene>
    <name evidence="8" type="ORF">I0Q91_07540</name>
</gene>
<evidence type="ECO:0000256" key="5">
    <source>
        <dbReference type="ARBA" id="ARBA00023014"/>
    </source>
</evidence>
<evidence type="ECO:0000256" key="4">
    <source>
        <dbReference type="ARBA" id="ARBA00023004"/>
    </source>
</evidence>
<feature type="binding site" evidence="7">
    <location>
        <position position="131"/>
    </location>
    <ligand>
        <name>[2Fe-2S] cluster</name>
        <dbReference type="ChEBI" id="CHEBI:190135"/>
    </ligand>
</feature>
<dbReference type="Pfam" id="PF01257">
    <property type="entry name" value="2Fe-2S_thioredx"/>
    <property type="match status" value="1"/>
</dbReference>
<dbReference type="InterPro" id="IPR028431">
    <property type="entry name" value="NADP_DH_HndA-like"/>
</dbReference>
<evidence type="ECO:0000256" key="2">
    <source>
        <dbReference type="ARBA" id="ARBA00022714"/>
    </source>
</evidence>
<sequence>MPVKQELNWYKIIPEIDKIVEKNDFKEEELLEILHSTQEFIGYIPLEAQERIAKKLKVSPARVKSVISFYNHFTDQPRGKFEIAFCKGTACYVKGSEKIIDRIKNEFNLEAGETTEDGLLSLEVVRCLGACGLAPVMTINGEAYGLLNPEKAVRIIEHKIQKASIEEVQMK</sequence>
<dbReference type="EMBL" id="JADPIE010000004">
    <property type="protein sequence ID" value="MBF8436923.1"/>
    <property type="molecule type" value="Genomic_DNA"/>
</dbReference>
<dbReference type="AlphaFoldDB" id="A0A931AQ50"/>
<dbReference type="PANTHER" id="PTHR43342:SF2">
    <property type="entry name" value="POTENTIAL NAD-REDUCING HYDROGENASE SUBUNIT"/>
    <property type="match status" value="1"/>
</dbReference>
<comment type="cofactor">
    <cofactor evidence="7">
        <name>[2Fe-2S] cluster</name>
        <dbReference type="ChEBI" id="CHEBI:190135"/>
    </cofactor>
    <text evidence="7">Binds 1 [2Fe-2S] cluster.</text>
</comment>
<dbReference type="GO" id="GO:0016491">
    <property type="term" value="F:oxidoreductase activity"/>
    <property type="evidence" value="ECO:0007669"/>
    <property type="project" value="InterPro"/>
</dbReference>
<evidence type="ECO:0000313" key="8">
    <source>
        <dbReference type="EMBL" id="MBF8436923.1"/>
    </source>
</evidence>
<evidence type="ECO:0000313" key="9">
    <source>
        <dbReference type="Proteomes" id="UP000621436"/>
    </source>
</evidence>
<dbReference type="Gene3D" id="1.10.10.1590">
    <property type="entry name" value="NADH-quinone oxidoreductase subunit E"/>
    <property type="match status" value="1"/>
</dbReference>
<dbReference type="RefSeq" id="WP_270453851.1">
    <property type="nucleotide sequence ID" value="NZ_JADPIE010000004.1"/>
</dbReference>
<comment type="similarity">
    <text evidence="1">Belongs to the complex I 24 kDa subunit family.</text>
</comment>
<dbReference type="PROSITE" id="PS01099">
    <property type="entry name" value="COMPLEX1_24K"/>
    <property type="match status" value="1"/>
</dbReference>
<dbReference type="InterPro" id="IPR002023">
    <property type="entry name" value="NuoE-like"/>
</dbReference>
<keyword evidence="3 7" id="KW-0479">Metal-binding</keyword>
<dbReference type="PANTHER" id="PTHR43342">
    <property type="entry name" value="NADH-QUINONE OXIDOREDUCTASE, E SUBUNIT"/>
    <property type="match status" value="1"/>
</dbReference>
<keyword evidence="9" id="KW-1185">Reference proteome</keyword>
<organism evidence="8 9">
    <name type="scientific">Halonatronomonas betaini</name>
    <dbReference type="NCBI Taxonomy" id="2778430"/>
    <lineage>
        <taxon>Bacteria</taxon>
        <taxon>Bacillati</taxon>
        <taxon>Bacillota</taxon>
        <taxon>Clostridia</taxon>
        <taxon>Halanaerobiales</taxon>
        <taxon>Halarsenatibacteraceae</taxon>
        <taxon>Halonatronomonas</taxon>
    </lineage>
</organism>
<evidence type="ECO:0000256" key="3">
    <source>
        <dbReference type="ARBA" id="ARBA00022723"/>
    </source>
</evidence>
<proteinExistence type="inferred from homology"/>
<keyword evidence="2 7" id="KW-0001">2Fe-2S</keyword>
<accession>A0A931AQ50</accession>
<evidence type="ECO:0000256" key="7">
    <source>
        <dbReference type="PIRSR" id="PIRSR000216-1"/>
    </source>
</evidence>
<comment type="cofactor">
    <cofactor evidence="6">
        <name>[2Fe-2S] cluster</name>
        <dbReference type="ChEBI" id="CHEBI:190135"/>
    </cofactor>
</comment>
<feature type="binding site" evidence="7">
    <location>
        <position position="91"/>
    </location>
    <ligand>
        <name>[2Fe-2S] cluster</name>
        <dbReference type="ChEBI" id="CHEBI:190135"/>
    </ligand>
</feature>
<dbReference type="Proteomes" id="UP000621436">
    <property type="component" value="Unassembled WGS sequence"/>
</dbReference>
<keyword evidence="5 7" id="KW-0411">Iron-sulfur</keyword>
<dbReference type="InterPro" id="IPR042128">
    <property type="entry name" value="NuoE_dom"/>
</dbReference>
<dbReference type="InterPro" id="IPR041921">
    <property type="entry name" value="NuoE_N"/>
</dbReference>
<reference evidence="8" key="1">
    <citation type="submission" date="2020-11" db="EMBL/GenBank/DDBJ databases">
        <title>Halonatronomonas betainensis gen. nov., sp. nov. a novel haloalkaliphilic representative of the family Halanaerobiacae capable of betaine degradation.</title>
        <authorList>
            <person name="Boltyanskaya Y."/>
            <person name="Kevbrin V."/>
            <person name="Detkova E."/>
            <person name="Grouzdev D.S."/>
            <person name="Koziaeva V."/>
            <person name="Zhilina T."/>
        </authorList>
    </citation>
    <scope>NUCLEOTIDE SEQUENCE</scope>
    <source>
        <strain evidence="8">Z-7014</strain>
    </source>
</reference>
<dbReference type="InterPro" id="IPR036249">
    <property type="entry name" value="Thioredoxin-like_sf"/>
</dbReference>
<dbReference type="CDD" id="cd03064">
    <property type="entry name" value="TRX_Fd_NuoE"/>
    <property type="match status" value="1"/>
</dbReference>
<comment type="caution">
    <text evidence="8">The sequence shown here is derived from an EMBL/GenBank/DDBJ whole genome shotgun (WGS) entry which is preliminary data.</text>
</comment>
<feature type="binding site" evidence="7">
    <location>
        <position position="127"/>
    </location>
    <ligand>
        <name>[2Fe-2S] cluster</name>
        <dbReference type="ChEBI" id="CHEBI:190135"/>
    </ligand>
</feature>
<dbReference type="SUPFAM" id="SSF52833">
    <property type="entry name" value="Thioredoxin-like"/>
    <property type="match status" value="1"/>
</dbReference>
<evidence type="ECO:0000256" key="6">
    <source>
        <dbReference type="ARBA" id="ARBA00034078"/>
    </source>
</evidence>
<protein>
    <submittedName>
        <fullName evidence="8">NAD(P)H-dependent oxidoreductase subunit E</fullName>
    </submittedName>
</protein>
<dbReference type="GO" id="GO:0051537">
    <property type="term" value="F:2 iron, 2 sulfur cluster binding"/>
    <property type="evidence" value="ECO:0007669"/>
    <property type="project" value="UniProtKB-KW"/>
</dbReference>